<evidence type="ECO:0000313" key="2">
    <source>
        <dbReference type="Proteomes" id="UP000822688"/>
    </source>
</evidence>
<proteinExistence type="predicted"/>
<keyword evidence="2" id="KW-1185">Reference proteome</keyword>
<accession>A0A8T0HVG5</accession>
<protein>
    <recommendedName>
        <fullName evidence="3">Reverse transcriptase Ty1/copia-type domain-containing protein</fullName>
    </recommendedName>
</protein>
<dbReference type="PANTHER" id="PTHR11439">
    <property type="entry name" value="GAG-POL-RELATED RETROTRANSPOSON"/>
    <property type="match status" value="1"/>
</dbReference>
<gene>
    <name evidence="1" type="ORF">KC19_VG316600</name>
</gene>
<evidence type="ECO:0000313" key="1">
    <source>
        <dbReference type="EMBL" id="KAG0575082.1"/>
    </source>
</evidence>
<evidence type="ECO:0008006" key="3">
    <source>
        <dbReference type="Google" id="ProtNLM"/>
    </source>
</evidence>
<reference evidence="1" key="1">
    <citation type="submission" date="2020-06" db="EMBL/GenBank/DDBJ databases">
        <title>WGS assembly of Ceratodon purpureus strain R40.</title>
        <authorList>
            <person name="Carey S.B."/>
            <person name="Jenkins J."/>
            <person name="Shu S."/>
            <person name="Lovell J.T."/>
            <person name="Sreedasyam A."/>
            <person name="Maumus F."/>
            <person name="Tiley G.P."/>
            <person name="Fernandez-Pozo N."/>
            <person name="Barry K."/>
            <person name="Chen C."/>
            <person name="Wang M."/>
            <person name="Lipzen A."/>
            <person name="Daum C."/>
            <person name="Saski C.A."/>
            <person name="Payton A.C."/>
            <person name="Mcbreen J.C."/>
            <person name="Conrad R.E."/>
            <person name="Kollar L.M."/>
            <person name="Olsson S."/>
            <person name="Huttunen S."/>
            <person name="Landis J.B."/>
            <person name="Wickett N.J."/>
            <person name="Johnson M.G."/>
            <person name="Rensing S.A."/>
            <person name="Grimwood J."/>
            <person name="Schmutz J."/>
            <person name="Mcdaniel S.F."/>
        </authorList>
    </citation>
    <scope>NUCLEOTIDE SEQUENCE</scope>
    <source>
        <strain evidence="1">R40</strain>
    </source>
</reference>
<sequence length="172" mass="19301">MLDLGLLSYSLGLEFLFQSEGILMTQRRYIHDMLLEFGMDECKPAATPMLEKLKLVPEMHASPVDVNLYQRMVGKLIFLSHTRIDIAYAVSIVSRFMSCPQEPHQQAVKHLLRYLKGTEDYALLYRREGGEIYMGSPTPIGQPMLMTGSRQQGMSSFLDQLPSSGIAGSSPP</sequence>
<name>A0A8T0HVG5_CERPU</name>
<dbReference type="Proteomes" id="UP000822688">
    <property type="component" value="Chromosome V"/>
</dbReference>
<dbReference type="EMBL" id="CM026426">
    <property type="protein sequence ID" value="KAG0575082.1"/>
    <property type="molecule type" value="Genomic_DNA"/>
</dbReference>
<dbReference type="AlphaFoldDB" id="A0A8T0HVG5"/>
<comment type="caution">
    <text evidence="1">The sequence shown here is derived from an EMBL/GenBank/DDBJ whole genome shotgun (WGS) entry which is preliminary data.</text>
</comment>
<dbReference type="PANTHER" id="PTHR11439:SF483">
    <property type="entry name" value="PEPTIDE SYNTHASE GLIP-LIKE, PUTATIVE (AFU_ORTHOLOGUE AFUA_3G12920)-RELATED"/>
    <property type="match status" value="1"/>
</dbReference>
<organism evidence="1 2">
    <name type="scientific">Ceratodon purpureus</name>
    <name type="common">Fire moss</name>
    <name type="synonym">Dicranum purpureum</name>
    <dbReference type="NCBI Taxonomy" id="3225"/>
    <lineage>
        <taxon>Eukaryota</taxon>
        <taxon>Viridiplantae</taxon>
        <taxon>Streptophyta</taxon>
        <taxon>Embryophyta</taxon>
        <taxon>Bryophyta</taxon>
        <taxon>Bryophytina</taxon>
        <taxon>Bryopsida</taxon>
        <taxon>Dicranidae</taxon>
        <taxon>Pseudoditrichales</taxon>
        <taxon>Ditrichaceae</taxon>
        <taxon>Ceratodon</taxon>
    </lineage>
</organism>